<evidence type="ECO:0000256" key="4">
    <source>
        <dbReference type="SAM" id="MobiDB-lite"/>
    </source>
</evidence>
<name>A0A9W8Z252_9PEZI</name>
<feature type="compositionally biased region" description="Polar residues" evidence="4">
    <location>
        <begin position="82"/>
        <end position="102"/>
    </location>
</feature>
<dbReference type="GO" id="GO:0005634">
    <property type="term" value="C:nucleus"/>
    <property type="evidence" value="ECO:0007669"/>
    <property type="project" value="UniProtKB-SubCell"/>
</dbReference>
<dbReference type="GO" id="GO:0000981">
    <property type="term" value="F:DNA-binding transcription factor activity, RNA polymerase II-specific"/>
    <property type="evidence" value="ECO:0007669"/>
    <property type="project" value="InterPro"/>
</dbReference>
<keyword evidence="3" id="KW-0539">Nucleus</keyword>
<dbReference type="GO" id="GO:0006351">
    <property type="term" value="P:DNA-templated transcription"/>
    <property type="evidence" value="ECO:0007669"/>
    <property type="project" value="InterPro"/>
</dbReference>
<accession>A0A9W8Z252</accession>
<feature type="region of interest" description="Disordered" evidence="4">
    <location>
        <begin position="82"/>
        <end position="116"/>
    </location>
</feature>
<dbReference type="InterPro" id="IPR007219">
    <property type="entry name" value="XnlR_reg_dom"/>
</dbReference>
<dbReference type="Pfam" id="PF00172">
    <property type="entry name" value="Zn_clus"/>
    <property type="match status" value="1"/>
</dbReference>
<evidence type="ECO:0000313" key="6">
    <source>
        <dbReference type="EMBL" id="KAJ4397477.1"/>
    </source>
</evidence>
<dbReference type="OrthoDB" id="6612291at2759"/>
<dbReference type="Gene3D" id="4.10.240.10">
    <property type="entry name" value="Zn(2)-C6 fungal-type DNA-binding domain"/>
    <property type="match status" value="1"/>
</dbReference>
<dbReference type="AlphaFoldDB" id="A0A9W8Z252"/>
<sequence length="707" mass="77683">MTTPSSSGVGAPSRRRNGRFQACEPCRRRKLSCDHVYPTCGRCKLRGNEDGCVYIQQKERPPINRSTTPRLREAVGRLIGATNSVLTPRSHGISSSVDSSTDAPEHHNPPSENSPGYLGFTSFSAVFQETQNSLSMVQGATIPSGVRTPSSEIAGSSDAAISNLTPKNLESGLAALRLIPDETKALPLFLKHGNPNDGWIRLAARRLVESLHSTFGPELRSRTHFDLMSMAQVLSANTAKTWLEDEPDAEKWIASLCGRNLRWECIGILFTYWALASLPDSAIAVASKNGRKSAMVFKEAAQLCADLCKSCPQNSLLLYLTLKIAILESMLSGDASPSFWRKCGENITTATYLGIHAISFDAGYVPTASSEAQRRLISQVFVIDKVAAAFSGRPPLLSSRYLLTPLPLDLSDEILMSDADTLAKEVQSLDENGWNRKNECHSATTVRARRLLMTVKDRIMEMALGSPAEASTDALLELKERELTLFSQYPSIIRYHPNDLRDLNISSSTLYTKLVIYLEHLQNLFFIARFLVQRGHDSQADLLSAAFDMVSSTLIFWTHMDRLTGLHHGDCEWLVMAYAAPAGGVLCNELLKPTLQLRPVSGVTKSGVIQQLSLLIGFLDWIGPAAPNSALCISCRAVIQHVLDQALNGPPIDATSQGAFGRALDFSFDLGTDMGEFFNFDLLDTFDWLKPDSNQNRQEMGVHHHGI</sequence>
<dbReference type="Proteomes" id="UP001140453">
    <property type="component" value="Unassembled WGS sequence"/>
</dbReference>
<dbReference type="SMART" id="SM00906">
    <property type="entry name" value="Fungal_trans"/>
    <property type="match status" value="1"/>
</dbReference>
<gene>
    <name evidence="6" type="ORF">N0V93_001706</name>
</gene>
<dbReference type="EMBL" id="JAPEVB010000001">
    <property type="protein sequence ID" value="KAJ4397477.1"/>
    <property type="molecule type" value="Genomic_DNA"/>
</dbReference>
<proteinExistence type="predicted"/>
<reference evidence="6" key="1">
    <citation type="submission" date="2022-10" db="EMBL/GenBank/DDBJ databases">
        <title>Tapping the CABI collections for fungal endophytes: first genome assemblies for Collariella, Neodidymelliopsis, Ascochyta clinopodiicola, Didymella pomorum, Didymosphaeria variabile, Neocosmospora piperis and Neocucurbitaria cava.</title>
        <authorList>
            <person name="Hill R."/>
        </authorList>
    </citation>
    <scope>NUCLEOTIDE SEQUENCE</scope>
    <source>
        <strain evidence="6">IMI 355082</strain>
    </source>
</reference>
<dbReference type="PANTHER" id="PTHR31001">
    <property type="entry name" value="UNCHARACTERIZED TRANSCRIPTIONAL REGULATORY PROTEIN"/>
    <property type="match status" value="1"/>
</dbReference>
<dbReference type="CDD" id="cd00067">
    <property type="entry name" value="GAL4"/>
    <property type="match status" value="1"/>
</dbReference>
<dbReference type="Pfam" id="PF04082">
    <property type="entry name" value="Fungal_trans"/>
    <property type="match status" value="1"/>
</dbReference>
<dbReference type="PROSITE" id="PS50048">
    <property type="entry name" value="ZN2_CY6_FUNGAL_2"/>
    <property type="match status" value="1"/>
</dbReference>
<evidence type="ECO:0000256" key="1">
    <source>
        <dbReference type="ARBA" id="ARBA00004123"/>
    </source>
</evidence>
<dbReference type="InterPro" id="IPR036864">
    <property type="entry name" value="Zn2-C6_fun-type_DNA-bd_sf"/>
</dbReference>
<evidence type="ECO:0000256" key="2">
    <source>
        <dbReference type="ARBA" id="ARBA00022723"/>
    </source>
</evidence>
<dbReference type="SUPFAM" id="SSF57701">
    <property type="entry name" value="Zn2/Cys6 DNA-binding domain"/>
    <property type="match status" value="1"/>
</dbReference>
<comment type="subcellular location">
    <subcellularLocation>
        <location evidence="1">Nucleus</location>
    </subcellularLocation>
</comment>
<comment type="caution">
    <text evidence="6">The sequence shown here is derived from an EMBL/GenBank/DDBJ whole genome shotgun (WGS) entry which is preliminary data.</text>
</comment>
<evidence type="ECO:0000259" key="5">
    <source>
        <dbReference type="PROSITE" id="PS50048"/>
    </source>
</evidence>
<feature type="domain" description="Zn(2)-C6 fungal-type" evidence="5">
    <location>
        <begin position="22"/>
        <end position="54"/>
    </location>
</feature>
<dbReference type="GO" id="GO:0008270">
    <property type="term" value="F:zinc ion binding"/>
    <property type="evidence" value="ECO:0007669"/>
    <property type="project" value="InterPro"/>
</dbReference>
<evidence type="ECO:0000256" key="3">
    <source>
        <dbReference type="ARBA" id="ARBA00023242"/>
    </source>
</evidence>
<organism evidence="6 7">
    <name type="scientific">Gnomoniopsis smithogilvyi</name>
    <dbReference type="NCBI Taxonomy" id="1191159"/>
    <lineage>
        <taxon>Eukaryota</taxon>
        <taxon>Fungi</taxon>
        <taxon>Dikarya</taxon>
        <taxon>Ascomycota</taxon>
        <taxon>Pezizomycotina</taxon>
        <taxon>Sordariomycetes</taxon>
        <taxon>Sordariomycetidae</taxon>
        <taxon>Diaporthales</taxon>
        <taxon>Gnomoniaceae</taxon>
        <taxon>Gnomoniopsis</taxon>
    </lineage>
</organism>
<dbReference type="PANTHER" id="PTHR31001:SF40">
    <property type="entry name" value="ZN(II)2CYS6 TRANSCRIPTION FACTOR (EUROFUNG)"/>
    <property type="match status" value="1"/>
</dbReference>
<dbReference type="InterPro" id="IPR050613">
    <property type="entry name" value="Sec_Metabolite_Reg"/>
</dbReference>
<keyword evidence="2" id="KW-0479">Metal-binding</keyword>
<protein>
    <recommendedName>
        <fullName evidence="5">Zn(2)-C6 fungal-type domain-containing protein</fullName>
    </recommendedName>
</protein>
<keyword evidence="7" id="KW-1185">Reference proteome</keyword>
<dbReference type="PROSITE" id="PS00463">
    <property type="entry name" value="ZN2_CY6_FUNGAL_1"/>
    <property type="match status" value="1"/>
</dbReference>
<evidence type="ECO:0000313" key="7">
    <source>
        <dbReference type="Proteomes" id="UP001140453"/>
    </source>
</evidence>
<dbReference type="GO" id="GO:0003677">
    <property type="term" value="F:DNA binding"/>
    <property type="evidence" value="ECO:0007669"/>
    <property type="project" value="InterPro"/>
</dbReference>
<dbReference type="SMART" id="SM00066">
    <property type="entry name" value="GAL4"/>
    <property type="match status" value="1"/>
</dbReference>
<dbReference type="CDD" id="cd12148">
    <property type="entry name" value="fungal_TF_MHR"/>
    <property type="match status" value="1"/>
</dbReference>
<dbReference type="InterPro" id="IPR001138">
    <property type="entry name" value="Zn2Cys6_DnaBD"/>
</dbReference>